<reference evidence="1 2" key="1">
    <citation type="submission" date="2024-02" db="EMBL/GenBank/DDBJ databases">
        <authorList>
            <person name="Chen Y."/>
            <person name="Shah S."/>
            <person name="Dougan E. K."/>
            <person name="Thang M."/>
            <person name="Chan C."/>
        </authorList>
    </citation>
    <scope>NUCLEOTIDE SEQUENCE [LARGE SCALE GENOMIC DNA]</scope>
</reference>
<dbReference type="EMBL" id="CAXAMN010020335">
    <property type="protein sequence ID" value="CAK9055996.1"/>
    <property type="molecule type" value="Genomic_DNA"/>
</dbReference>
<accession>A0ABP0MWW7</accession>
<keyword evidence="2" id="KW-1185">Reference proteome</keyword>
<evidence type="ECO:0000313" key="1">
    <source>
        <dbReference type="EMBL" id="CAK9055996.1"/>
    </source>
</evidence>
<gene>
    <name evidence="1" type="ORF">CCMP2556_LOCUS27796</name>
</gene>
<sequence>MCCDFTDDWKVCSRRQVADECETLKKDLGQANPIKSNTQQRCSNWVHAVEKFEATKSSECHRMWCFEQLLRAQNGFFRVLTSNVRLKIYRFISPVETVAGSDGRFAEDSGAEGFCGVDRSPQEGVWCEGEQQQVPVCGMCGILSDATYPEQVTLAASSRDSLP</sequence>
<name>A0ABP0MWW7_9DINO</name>
<organism evidence="1 2">
    <name type="scientific">Durusdinium trenchii</name>
    <dbReference type="NCBI Taxonomy" id="1381693"/>
    <lineage>
        <taxon>Eukaryota</taxon>
        <taxon>Sar</taxon>
        <taxon>Alveolata</taxon>
        <taxon>Dinophyceae</taxon>
        <taxon>Suessiales</taxon>
        <taxon>Symbiodiniaceae</taxon>
        <taxon>Durusdinium</taxon>
    </lineage>
</organism>
<proteinExistence type="predicted"/>
<comment type="caution">
    <text evidence="1">The sequence shown here is derived from an EMBL/GenBank/DDBJ whole genome shotgun (WGS) entry which is preliminary data.</text>
</comment>
<protein>
    <submittedName>
        <fullName evidence="1">Uncharacterized protein</fullName>
    </submittedName>
</protein>
<dbReference type="Proteomes" id="UP001642484">
    <property type="component" value="Unassembled WGS sequence"/>
</dbReference>
<evidence type="ECO:0000313" key="2">
    <source>
        <dbReference type="Proteomes" id="UP001642484"/>
    </source>
</evidence>